<evidence type="ECO:0000256" key="1">
    <source>
        <dbReference type="SAM" id="MobiDB-lite"/>
    </source>
</evidence>
<dbReference type="Proteomes" id="UP001381693">
    <property type="component" value="Unassembled WGS sequence"/>
</dbReference>
<accession>A0AAN8XNE5</accession>
<keyword evidence="3" id="KW-1185">Reference proteome</keyword>
<proteinExistence type="predicted"/>
<organism evidence="2 3">
    <name type="scientific">Halocaridina rubra</name>
    <name type="common">Hawaiian red shrimp</name>
    <dbReference type="NCBI Taxonomy" id="373956"/>
    <lineage>
        <taxon>Eukaryota</taxon>
        <taxon>Metazoa</taxon>
        <taxon>Ecdysozoa</taxon>
        <taxon>Arthropoda</taxon>
        <taxon>Crustacea</taxon>
        <taxon>Multicrustacea</taxon>
        <taxon>Malacostraca</taxon>
        <taxon>Eumalacostraca</taxon>
        <taxon>Eucarida</taxon>
        <taxon>Decapoda</taxon>
        <taxon>Pleocyemata</taxon>
        <taxon>Caridea</taxon>
        <taxon>Atyoidea</taxon>
        <taxon>Atyidae</taxon>
        <taxon>Halocaridina</taxon>
    </lineage>
</organism>
<reference evidence="2 3" key="1">
    <citation type="submission" date="2023-11" db="EMBL/GenBank/DDBJ databases">
        <title>Halocaridina rubra genome assembly.</title>
        <authorList>
            <person name="Smith C."/>
        </authorList>
    </citation>
    <scope>NUCLEOTIDE SEQUENCE [LARGE SCALE GENOMIC DNA]</scope>
    <source>
        <strain evidence="2">EP-1</strain>
        <tissue evidence="2">Whole</tissue>
    </source>
</reference>
<feature type="region of interest" description="Disordered" evidence="1">
    <location>
        <begin position="48"/>
        <end position="82"/>
    </location>
</feature>
<evidence type="ECO:0000313" key="3">
    <source>
        <dbReference type="Proteomes" id="UP001381693"/>
    </source>
</evidence>
<dbReference type="Gene3D" id="3.10.200.10">
    <property type="entry name" value="Alpha carbonic anhydrase"/>
    <property type="match status" value="1"/>
</dbReference>
<sequence>VANQGNSELRLLTNAMEKIRYAGSWTPVEHLSVNGLLPSTKNYMTYEAARSSEAAPGDEEVSESADGQQFSASSANVPSTGSHQYRFFQQSATQLPIHV</sequence>
<dbReference type="SUPFAM" id="SSF51069">
    <property type="entry name" value="Carbonic anhydrase"/>
    <property type="match status" value="1"/>
</dbReference>
<dbReference type="EMBL" id="JAXCGZ010005009">
    <property type="protein sequence ID" value="KAK7081394.1"/>
    <property type="molecule type" value="Genomic_DNA"/>
</dbReference>
<evidence type="ECO:0000313" key="2">
    <source>
        <dbReference type="EMBL" id="KAK7081394.1"/>
    </source>
</evidence>
<feature type="non-terminal residue" evidence="2">
    <location>
        <position position="1"/>
    </location>
</feature>
<protein>
    <submittedName>
        <fullName evidence="2">Uncharacterized protein</fullName>
    </submittedName>
</protein>
<comment type="caution">
    <text evidence="2">The sequence shown here is derived from an EMBL/GenBank/DDBJ whole genome shotgun (WGS) entry which is preliminary data.</text>
</comment>
<gene>
    <name evidence="2" type="ORF">SK128_026308</name>
</gene>
<dbReference type="InterPro" id="IPR036398">
    <property type="entry name" value="CA_dom_sf"/>
</dbReference>
<dbReference type="AlphaFoldDB" id="A0AAN8XNE5"/>
<name>A0AAN8XNE5_HALRR</name>
<feature type="compositionally biased region" description="Polar residues" evidence="1">
    <location>
        <begin position="65"/>
        <end position="82"/>
    </location>
</feature>